<accession>A0ABR9HBG4</accession>
<feature type="transmembrane region" description="Helical" evidence="1">
    <location>
        <begin position="12"/>
        <end position="34"/>
    </location>
</feature>
<dbReference type="Proteomes" id="UP000598217">
    <property type="component" value="Unassembled WGS sequence"/>
</dbReference>
<reference evidence="2 3" key="1">
    <citation type="submission" date="2020-10" db="EMBL/GenBank/DDBJ databases">
        <title>Sequencing the genomes of 1000 actinobacteria strains.</title>
        <authorList>
            <person name="Klenk H.-P."/>
        </authorList>
    </citation>
    <scope>NUCLEOTIDE SEQUENCE [LARGE SCALE GENOMIC DNA]</scope>
    <source>
        <strain evidence="2 3">DSM 45157</strain>
    </source>
</reference>
<organism evidence="2 3">
    <name type="scientific">Nocardiopsis terrae</name>
    <dbReference type="NCBI Taxonomy" id="372655"/>
    <lineage>
        <taxon>Bacteria</taxon>
        <taxon>Bacillati</taxon>
        <taxon>Actinomycetota</taxon>
        <taxon>Actinomycetes</taxon>
        <taxon>Streptosporangiales</taxon>
        <taxon>Nocardiopsidaceae</taxon>
        <taxon>Nocardiopsis</taxon>
    </lineage>
</organism>
<comment type="caution">
    <text evidence="2">The sequence shown here is derived from an EMBL/GenBank/DDBJ whole genome shotgun (WGS) entry which is preliminary data.</text>
</comment>
<evidence type="ECO:0000256" key="1">
    <source>
        <dbReference type="SAM" id="Phobius"/>
    </source>
</evidence>
<gene>
    <name evidence="2" type="ORF">H4W79_000575</name>
</gene>
<keyword evidence="1" id="KW-0472">Membrane</keyword>
<evidence type="ECO:0000313" key="3">
    <source>
        <dbReference type="Proteomes" id="UP000598217"/>
    </source>
</evidence>
<feature type="transmembrane region" description="Helical" evidence="1">
    <location>
        <begin position="110"/>
        <end position="130"/>
    </location>
</feature>
<name>A0ABR9HBG4_9ACTN</name>
<dbReference type="EMBL" id="JADBDY010000001">
    <property type="protein sequence ID" value="MBE1456361.1"/>
    <property type="molecule type" value="Genomic_DNA"/>
</dbReference>
<protein>
    <submittedName>
        <fullName evidence="2">RDD family membrane protein YckC</fullName>
    </submittedName>
</protein>
<feature type="transmembrane region" description="Helical" evidence="1">
    <location>
        <begin position="80"/>
        <end position="98"/>
    </location>
</feature>
<sequence length="154" mass="16506">MSRTPPVSPRQALLLGLVAGAGATLLSLLIAWFYLVLVVEVSDTGVLGVDADELRVTVFVTLTAAPLLAWLLLRLLGLPHPLPTALLSVPLYLVYAALPLTEYPVMQHPLWGRTLGLFAMTLAVTLPVLVTSSLHRRRAAPPVSPEDDSSDPRA</sequence>
<proteinExistence type="predicted"/>
<feature type="transmembrane region" description="Helical" evidence="1">
    <location>
        <begin position="54"/>
        <end position="73"/>
    </location>
</feature>
<evidence type="ECO:0000313" key="2">
    <source>
        <dbReference type="EMBL" id="MBE1456361.1"/>
    </source>
</evidence>
<dbReference type="RefSeq" id="WP_191268651.1">
    <property type="nucleotide sequence ID" value="NZ_BMXJ01000002.1"/>
</dbReference>
<keyword evidence="1" id="KW-1133">Transmembrane helix</keyword>
<keyword evidence="3" id="KW-1185">Reference proteome</keyword>
<keyword evidence="1" id="KW-0812">Transmembrane</keyword>